<keyword evidence="4" id="KW-1185">Reference proteome</keyword>
<proteinExistence type="inferred from homology"/>
<dbReference type="InterPro" id="IPR013538">
    <property type="entry name" value="ASHA1/2-like_C"/>
</dbReference>
<feature type="domain" description="Activator of Hsp90 ATPase homologue 1/2-like C-terminal" evidence="2">
    <location>
        <begin position="23"/>
        <end position="173"/>
    </location>
</feature>
<organism evidence="3 4">
    <name type="scientific">Thermocatellispora tengchongensis</name>
    <dbReference type="NCBI Taxonomy" id="1073253"/>
    <lineage>
        <taxon>Bacteria</taxon>
        <taxon>Bacillati</taxon>
        <taxon>Actinomycetota</taxon>
        <taxon>Actinomycetes</taxon>
        <taxon>Streptosporangiales</taxon>
        <taxon>Streptosporangiaceae</taxon>
        <taxon>Thermocatellispora</taxon>
    </lineage>
</organism>
<dbReference type="Proteomes" id="UP000578449">
    <property type="component" value="Unassembled WGS sequence"/>
</dbReference>
<gene>
    <name evidence="3" type="ORF">HNP84_003628</name>
</gene>
<comment type="caution">
    <text evidence="3">The sequence shown here is derived from an EMBL/GenBank/DDBJ whole genome shotgun (WGS) entry which is preliminary data.</text>
</comment>
<evidence type="ECO:0000313" key="4">
    <source>
        <dbReference type="Proteomes" id="UP000578449"/>
    </source>
</evidence>
<evidence type="ECO:0000313" key="3">
    <source>
        <dbReference type="EMBL" id="MBB5133902.1"/>
    </source>
</evidence>
<dbReference type="EMBL" id="JACHGN010000007">
    <property type="protein sequence ID" value="MBB5133902.1"/>
    <property type="molecule type" value="Genomic_DNA"/>
</dbReference>
<protein>
    <recommendedName>
        <fullName evidence="2">Activator of Hsp90 ATPase homologue 1/2-like C-terminal domain-containing protein</fullName>
    </recommendedName>
</protein>
<name>A0A840P3F4_9ACTN</name>
<accession>A0A840P3F4</accession>
<dbReference type="AlphaFoldDB" id="A0A840P3F4"/>
<reference evidence="3 4" key="1">
    <citation type="submission" date="2020-08" db="EMBL/GenBank/DDBJ databases">
        <title>Genomic Encyclopedia of Type Strains, Phase IV (KMG-IV): sequencing the most valuable type-strain genomes for metagenomic binning, comparative biology and taxonomic classification.</title>
        <authorList>
            <person name="Goeker M."/>
        </authorList>
    </citation>
    <scope>NUCLEOTIDE SEQUENCE [LARGE SCALE GENOMIC DNA]</scope>
    <source>
        <strain evidence="3 4">DSM 45615</strain>
    </source>
</reference>
<dbReference type="SUPFAM" id="SSF55961">
    <property type="entry name" value="Bet v1-like"/>
    <property type="match status" value="1"/>
</dbReference>
<evidence type="ECO:0000256" key="1">
    <source>
        <dbReference type="ARBA" id="ARBA00006817"/>
    </source>
</evidence>
<sequence length="186" mass="20722">MTTPKAEPATEPLRSSVLVRSDREHVYDVFVREIGHWWPTRPLSLGGGRVTAVTVEPRLGGRVYEVWRDGTEVDWGEILVWEPPERFAMTWEPTALTADPEDPADLPEEAPVRRVEGGAVTEVELRFQELGPALTRVEVEHRGWERLSHELACAYPPGYAAGWHMLLTRLAAHATGAPLPPPPPAD</sequence>
<dbReference type="Gene3D" id="3.30.530.20">
    <property type="match status" value="1"/>
</dbReference>
<dbReference type="RefSeq" id="WP_185050844.1">
    <property type="nucleotide sequence ID" value="NZ_BAABIX010000039.1"/>
</dbReference>
<dbReference type="Pfam" id="PF08327">
    <property type="entry name" value="AHSA1"/>
    <property type="match status" value="1"/>
</dbReference>
<dbReference type="InterPro" id="IPR023393">
    <property type="entry name" value="START-like_dom_sf"/>
</dbReference>
<evidence type="ECO:0000259" key="2">
    <source>
        <dbReference type="Pfam" id="PF08327"/>
    </source>
</evidence>
<comment type="similarity">
    <text evidence="1">Belongs to the AHA1 family.</text>
</comment>